<dbReference type="SUPFAM" id="SSF53474">
    <property type="entry name" value="alpha/beta-Hydrolases"/>
    <property type="match status" value="1"/>
</dbReference>
<feature type="domain" description="AB hydrolase-1" evidence="2">
    <location>
        <begin position="49"/>
        <end position="325"/>
    </location>
</feature>
<dbReference type="InterPro" id="IPR000073">
    <property type="entry name" value="AB_hydrolase_1"/>
</dbReference>
<gene>
    <name evidence="3" type="ORF">ACIBG2_45705</name>
</gene>
<protein>
    <submittedName>
        <fullName evidence="3">Alpha/beta fold hydrolase</fullName>
    </submittedName>
</protein>
<keyword evidence="4" id="KW-1185">Reference proteome</keyword>
<dbReference type="Pfam" id="PF00561">
    <property type="entry name" value="Abhydrolase_1"/>
    <property type="match status" value="1"/>
</dbReference>
<dbReference type="Proteomes" id="UP001612741">
    <property type="component" value="Unassembled WGS sequence"/>
</dbReference>
<proteinExistence type="predicted"/>
<organism evidence="3 4">
    <name type="scientific">Nonomuraea typhae</name>
    <dbReference type="NCBI Taxonomy" id="2603600"/>
    <lineage>
        <taxon>Bacteria</taxon>
        <taxon>Bacillati</taxon>
        <taxon>Actinomycetota</taxon>
        <taxon>Actinomycetes</taxon>
        <taxon>Streptosporangiales</taxon>
        <taxon>Streptosporangiaceae</taxon>
        <taxon>Nonomuraea</taxon>
    </lineage>
</organism>
<name>A0ABW7Z9A8_9ACTN</name>
<dbReference type="RefSeq" id="WP_397090632.1">
    <property type="nucleotide sequence ID" value="NZ_JBITGY010000016.1"/>
</dbReference>
<evidence type="ECO:0000256" key="1">
    <source>
        <dbReference type="SAM" id="MobiDB-lite"/>
    </source>
</evidence>
<sequence>MSTYPYRNPYEDLSGIIDIRAVRSAGFRECRFDTGAVRINYVVGPDNGPPLVLLPAQTGIWESYRRVLAPLSRRLRVYAVDVRGHGKSSWTPGEYSWRHLGADLTSFLSEVVGAPAVLSGNSSGGLLALWCAANLPGRVAGAILEDAPVFSAEMPRFRDRDRYVYGGLKHLAETLGDPRHRDVAGYFRGLTLPVSQTRQKRVPDWFISFLSRRVLAFRARHPGRPLDLRFFPLRLRLLLKCLSMYDPDFARAFVDGRFYEGLDHADALARVSCPLLVLHGDWRRLPGHGLIGAMDDEDAGRIRRLVPHARYQKIHANHVIHMFKPRQYVKAVNTFLAEEVFGEFAGPPGPSPERARRPDQHKPGDG</sequence>
<reference evidence="3 4" key="1">
    <citation type="submission" date="2024-10" db="EMBL/GenBank/DDBJ databases">
        <title>The Natural Products Discovery Center: Release of the First 8490 Sequenced Strains for Exploring Actinobacteria Biosynthetic Diversity.</title>
        <authorList>
            <person name="Kalkreuter E."/>
            <person name="Kautsar S.A."/>
            <person name="Yang D."/>
            <person name="Bader C.D."/>
            <person name="Teijaro C.N."/>
            <person name="Fluegel L."/>
            <person name="Davis C.M."/>
            <person name="Simpson J.R."/>
            <person name="Lauterbach L."/>
            <person name="Steele A.D."/>
            <person name="Gui C."/>
            <person name="Meng S."/>
            <person name="Li G."/>
            <person name="Viehrig K."/>
            <person name="Ye F."/>
            <person name="Su P."/>
            <person name="Kiefer A.F."/>
            <person name="Nichols A."/>
            <person name="Cepeda A.J."/>
            <person name="Yan W."/>
            <person name="Fan B."/>
            <person name="Jiang Y."/>
            <person name="Adhikari A."/>
            <person name="Zheng C.-J."/>
            <person name="Schuster L."/>
            <person name="Cowan T.M."/>
            <person name="Smanski M.J."/>
            <person name="Chevrette M.G."/>
            <person name="De Carvalho L.P.S."/>
            <person name="Shen B."/>
        </authorList>
    </citation>
    <scope>NUCLEOTIDE SEQUENCE [LARGE SCALE GENOMIC DNA]</scope>
    <source>
        <strain evidence="3 4">NPDC050545</strain>
    </source>
</reference>
<evidence type="ECO:0000313" key="4">
    <source>
        <dbReference type="Proteomes" id="UP001612741"/>
    </source>
</evidence>
<dbReference type="Gene3D" id="3.40.50.1820">
    <property type="entry name" value="alpha/beta hydrolase"/>
    <property type="match status" value="1"/>
</dbReference>
<evidence type="ECO:0000259" key="2">
    <source>
        <dbReference type="Pfam" id="PF00561"/>
    </source>
</evidence>
<dbReference type="EMBL" id="JBITGY010000016">
    <property type="protein sequence ID" value="MFI6504750.1"/>
    <property type="molecule type" value="Genomic_DNA"/>
</dbReference>
<accession>A0ABW7Z9A8</accession>
<dbReference type="PANTHER" id="PTHR46438">
    <property type="entry name" value="ALPHA/BETA-HYDROLASES SUPERFAMILY PROTEIN"/>
    <property type="match status" value="1"/>
</dbReference>
<feature type="compositionally biased region" description="Basic and acidic residues" evidence="1">
    <location>
        <begin position="353"/>
        <end position="366"/>
    </location>
</feature>
<feature type="region of interest" description="Disordered" evidence="1">
    <location>
        <begin position="343"/>
        <end position="366"/>
    </location>
</feature>
<dbReference type="PANTHER" id="PTHR46438:SF2">
    <property type="entry name" value="ALPHA_BETA-HYDROLASES SUPERFAMILY PROTEIN"/>
    <property type="match status" value="1"/>
</dbReference>
<keyword evidence="3" id="KW-0378">Hydrolase</keyword>
<dbReference type="GO" id="GO:0016787">
    <property type="term" value="F:hydrolase activity"/>
    <property type="evidence" value="ECO:0007669"/>
    <property type="project" value="UniProtKB-KW"/>
</dbReference>
<evidence type="ECO:0000313" key="3">
    <source>
        <dbReference type="EMBL" id="MFI6504750.1"/>
    </source>
</evidence>
<dbReference type="InterPro" id="IPR029058">
    <property type="entry name" value="AB_hydrolase_fold"/>
</dbReference>
<comment type="caution">
    <text evidence="3">The sequence shown here is derived from an EMBL/GenBank/DDBJ whole genome shotgun (WGS) entry which is preliminary data.</text>
</comment>